<dbReference type="PANTHER" id="PTHR11557:SF0">
    <property type="entry name" value="PORPHOBILINOGEN DEAMINASE"/>
    <property type="match status" value="1"/>
</dbReference>
<dbReference type="EC" id="2.5.1.61" evidence="4"/>
<dbReference type="NCBIfam" id="TIGR00212">
    <property type="entry name" value="hemC"/>
    <property type="match status" value="1"/>
</dbReference>
<dbReference type="PRINTS" id="PR00151">
    <property type="entry name" value="PORPHBDMNASE"/>
</dbReference>
<accession>A0A1E4SSP8</accession>
<comment type="pathway">
    <text evidence="2">Porphyrin-containing compound metabolism; protoporphyrin-IX biosynthesis; coproporphyrinogen-III from 5-aminolevulinate: step 2/4.</text>
</comment>
<dbReference type="RefSeq" id="XP_020067569.1">
    <property type="nucleotide sequence ID" value="XM_020208537.1"/>
</dbReference>
<protein>
    <recommendedName>
        <fullName evidence="5">Porphobilinogen deaminase</fullName>
        <ecNumber evidence="4">2.5.1.61</ecNumber>
    </recommendedName>
    <alternativeName>
        <fullName evidence="10">Hydroxymethylbilane synthase</fullName>
    </alternativeName>
    <alternativeName>
        <fullName evidence="9">Pre-uroporphyrinogen synthase</fullName>
    </alternativeName>
</protein>
<keyword evidence="6" id="KW-0808">Transferase</keyword>
<evidence type="ECO:0000256" key="2">
    <source>
        <dbReference type="ARBA" id="ARBA00004735"/>
    </source>
</evidence>
<keyword evidence="15" id="KW-1185">Reference proteome</keyword>
<comment type="cofactor">
    <cofactor evidence="1">
        <name>dipyrromethane</name>
        <dbReference type="ChEBI" id="CHEBI:60342"/>
    </cofactor>
</comment>
<comment type="similarity">
    <text evidence="3">Belongs to the HMBS family.</text>
</comment>
<feature type="compositionally biased region" description="Low complexity" evidence="11">
    <location>
        <begin position="335"/>
        <end position="363"/>
    </location>
</feature>
<evidence type="ECO:0000313" key="15">
    <source>
        <dbReference type="Proteomes" id="UP000094285"/>
    </source>
</evidence>
<dbReference type="InterPro" id="IPR022418">
    <property type="entry name" value="Porphobilinogen_deaminase_C"/>
</dbReference>
<keyword evidence="8" id="KW-0627">Porphyrin biosynthesis</keyword>
<sequence length="363" mass="39773">MPHDDTLDIPNNHIQIGGRKSVLAVYQSEKIKALILDKFPQLKCSILALSTLGDKVQTKPLYSFGGKALWTKELEILLLEAVEQYPKLDLIVHALKDMPTNLPDEFELGCITNRIDPRDAVVMKAGSTITKLSELPEGSLVGTSSIRRSSQLLRSYPHLRFDSVRGNLQTRLRKLDAPDSPFSCLILAAAGLDRIDMGHRITQRLDAPEMYYAVGQGALGIEIRKGDKVMKKILERIEDIPASLRCHAERSLMRYLEGGCSVPIGVGTSYDEATQVLNFKAIIVSPDGTNSVEDEVEGVVKTKEEADALGIKLADLLIAKGAKEILDSIDFTRINEPPTSTNNTPNDTPLATPTTTPNAAFLS</sequence>
<dbReference type="PIRSF" id="PIRSF001438">
    <property type="entry name" value="4pyrrol_synth_OHMeBilane_synth"/>
    <property type="match status" value="1"/>
</dbReference>
<reference evidence="15" key="1">
    <citation type="submission" date="2016-05" db="EMBL/GenBank/DDBJ databases">
        <title>Comparative genomics of biotechnologically important yeasts.</title>
        <authorList>
            <consortium name="DOE Joint Genome Institute"/>
            <person name="Riley R."/>
            <person name="Haridas S."/>
            <person name="Wolfe K.H."/>
            <person name="Lopes M.R."/>
            <person name="Hittinger C.T."/>
            <person name="Goker M."/>
            <person name="Salamov A."/>
            <person name="Wisecaver J."/>
            <person name="Long T.M."/>
            <person name="Aerts A.L."/>
            <person name="Barry K."/>
            <person name="Choi C."/>
            <person name="Clum A."/>
            <person name="Coughlan A.Y."/>
            <person name="Deshpande S."/>
            <person name="Douglass A.P."/>
            <person name="Hanson S.J."/>
            <person name="Klenk H.-P."/>
            <person name="Labutti K."/>
            <person name="Lapidus A."/>
            <person name="Lindquist E."/>
            <person name="Lipzen A."/>
            <person name="Meier-Kolthoff J.P."/>
            <person name="Ohm R.A."/>
            <person name="Otillar R.P."/>
            <person name="Pangilinan J."/>
            <person name="Peng Y."/>
            <person name="Rokas A."/>
            <person name="Rosa C.A."/>
            <person name="Scheuner C."/>
            <person name="Sibirny A.A."/>
            <person name="Slot J.C."/>
            <person name="Stielow J.B."/>
            <person name="Sun H."/>
            <person name="Kurtzman C.P."/>
            <person name="Blackwell M."/>
            <person name="Grigoriev I.V."/>
            <person name="Jeffries T.W."/>
        </authorList>
    </citation>
    <scope>NUCLEOTIDE SEQUENCE [LARGE SCALE GENOMIC DNA]</scope>
    <source>
        <strain evidence="15">NRRL Y-17324</strain>
    </source>
</reference>
<dbReference type="GeneID" id="30982674"/>
<dbReference type="OrthoDB" id="564646at2759"/>
<dbReference type="FunFam" id="3.30.160.40:FF:000002">
    <property type="entry name" value="Porphobilinogen deaminase"/>
    <property type="match status" value="1"/>
</dbReference>
<dbReference type="STRING" id="984487.A0A1E4SSP8"/>
<dbReference type="InterPro" id="IPR022417">
    <property type="entry name" value="Porphobilin_deaminase_N"/>
</dbReference>
<dbReference type="GO" id="GO:0005737">
    <property type="term" value="C:cytoplasm"/>
    <property type="evidence" value="ECO:0007669"/>
    <property type="project" value="TreeGrafter"/>
</dbReference>
<evidence type="ECO:0000256" key="10">
    <source>
        <dbReference type="ARBA" id="ARBA00033064"/>
    </source>
</evidence>
<dbReference type="GO" id="GO:0006782">
    <property type="term" value="P:protoporphyrinogen IX biosynthetic process"/>
    <property type="evidence" value="ECO:0007669"/>
    <property type="project" value="UniProtKB-UniPathway"/>
</dbReference>
<dbReference type="SUPFAM" id="SSF53850">
    <property type="entry name" value="Periplasmic binding protein-like II"/>
    <property type="match status" value="1"/>
</dbReference>
<dbReference type="InterPro" id="IPR000860">
    <property type="entry name" value="HemC"/>
</dbReference>
<dbReference type="Pfam" id="PF03900">
    <property type="entry name" value="Porphobil_deamC"/>
    <property type="match status" value="1"/>
</dbReference>
<dbReference type="Gene3D" id="3.40.190.10">
    <property type="entry name" value="Periplasmic binding protein-like II"/>
    <property type="match status" value="2"/>
</dbReference>
<evidence type="ECO:0000256" key="11">
    <source>
        <dbReference type="SAM" id="MobiDB-lite"/>
    </source>
</evidence>
<evidence type="ECO:0000259" key="12">
    <source>
        <dbReference type="Pfam" id="PF01379"/>
    </source>
</evidence>
<dbReference type="CDD" id="cd13645">
    <property type="entry name" value="PBP2_HuPBGD_like"/>
    <property type="match status" value="1"/>
</dbReference>
<proteinExistence type="inferred from homology"/>
<evidence type="ECO:0000256" key="3">
    <source>
        <dbReference type="ARBA" id="ARBA00005638"/>
    </source>
</evidence>
<evidence type="ECO:0000256" key="8">
    <source>
        <dbReference type="ARBA" id="ARBA00023244"/>
    </source>
</evidence>
<dbReference type="Gene3D" id="3.30.160.40">
    <property type="entry name" value="Porphobilinogen deaminase, C-terminal domain"/>
    <property type="match status" value="1"/>
</dbReference>
<evidence type="ECO:0000256" key="5">
    <source>
        <dbReference type="ARBA" id="ARBA00016519"/>
    </source>
</evidence>
<evidence type="ECO:0000256" key="7">
    <source>
        <dbReference type="ARBA" id="ARBA00023133"/>
    </source>
</evidence>
<feature type="region of interest" description="Disordered" evidence="11">
    <location>
        <begin position="333"/>
        <end position="363"/>
    </location>
</feature>
<dbReference type="PROSITE" id="PS00533">
    <property type="entry name" value="PORPHOBILINOGEN_DEAM"/>
    <property type="match status" value="1"/>
</dbReference>
<dbReference type="InterPro" id="IPR036803">
    <property type="entry name" value="Porphobilinogen_deaminase_C_sf"/>
</dbReference>
<feature type="domain" description="Porphobilinogen deaminase C-terminal" evidence="13">
    <location>
        <begin position="244"/>
        <end position="318"/>
    </location>
</feature>
<evidence type="ECO:0000256" key="6">
    <source>
        <dbReference type="ARBA" id="ARBA00022679"/>
    </source>
</evidence>
<feature type="domain" description="Porphobilinogen deaminase N-terminal" evidence="12">
    <location>
        <begin position="14"/>
        <end position="231"/>
    </location>
</feature>
<dbReference type="GO" id="GO:0004418">
    <property type="term" value="F:hydroxymethylbilane synthase activity"/>
    <property type="evidence" value="ECO:0007669"/>
    <property type="project" value="UniProtKB-EC"/>
</dbReference>
<dbReference type="UniPathway" id="UPA00251">
    <property type="reaction ID" value="UER00319"/>
</dbReference>
<dbReference type="InterPro" id="IPR022419">
    <property type="entry name" value="Porphobilin_deaminase_cofac_BS"/>
</dbReference>
<evidence type="ECO:0000256" key="9">
    <source>
        <dbReference type="ARBA" id="ARBA00030685"/>
    </source>
</evidence>
<evidence type="ECO:0000256" key="4">
    <source>
        <dbReference type="ARBA" id="ARBA00012655"/>
    </source>
</evidence>
<dbReference type="Pfam" id="PF01379">
    <property type="entry name" value="Porphobil_deam"/>
    <property type="match status" value="1"/>
</dbReference>
<evidence type="ECO:0000259" key="13">
    <source>
        <dbReference type="Pfam" id="PF03900"/>
    </source>
</evidence>
<evidence type="ECO:0000313" key="14">
    <source>
        <dbReference type="EMBL" id="ODV82447.1"/>
    </source>
</evidence>
<dbReference type="FunFam" id="3.40.190.10:FF:000005">
    <property type="entry name" value="Porphobilinogen deaminase"/>
    <property type="match status" value="1"/>
</dbReference>
<dbReference type="EMBL" id="KV453909">
    <property type="protein sequence ID" value="ODV82447.1"/>
    <property type="molecule type" value="Genomic_DNA"/>
</dbReference>
<dbReference type="SUPFAM" id="SSF54782">
    <property type="entry name" value="Porphobilinogen deaminase (hydroxymethylbilane synthase), C-terminal domain"/>
    <property type="match status" value="1"/>
</dbReference>
<dbReference type="Proteomes" id="UP000094285">
    <property type="component" value="Unassembled WGS sequence"/>
</dbReference>
<dbReference type="AlphaFoldDB" id="A0A1E4SSP8"/>
<gene>
    <name evidence="14" type="ORF">CANTADRAFT_338902</name>
</gene>
<dbReference type="PANTHER" id="PTHR11557">
    <property type="entry name" value="PORPHOBILINOGEN DEAMINASE"/>
    <property type="match status" value="1"/>
</dbReference>
<keyword evidence="7" id="KW-0350">Heme biosynthesis</keyword>
<evidence type="ECO:0000256" key="1">
    <source>
        <dbReference type="ARBA" id="ARBA00001916"/>
    </source>
</evidence>
<organism evidence="14 15">
    <name type="scientific">Suhomyces tanzawaensis NRRL Y-17324</name>
    <dbReference type="NCBI Taxonomy" id="984487"/>
    <lineage>
        <taxon>Eukaryota</taxon>
        <taxon>Fungi</taxon>
        <taxon>Dikarya</taxon>
        <taxon>Ascomycota</taxon>
        <taxon>Saccharomycotina</taxon>
        <taxon>Pichiomycetes</taxon>
        <taxon>Debaryomycetaceae</taxon>
        <taxon>Suhomyces</taxon>
    </lineage>
</organism>
<name>A0A1E4SSP8_9ASCO</name>